<dbReference type="SUPFAM" id="SSF48452">
    <property type="entry name" value="TPR-like"/>
    <property type="match status" value="2"/>
</dbReference>
<evidence type="ECO:0000256" key="2">
    <source>
        <dbReference type="ARBA" id="ARBA00022803"/>
    </source>
</evidence>
<dbReference type="Proteomes" id="UP000800200">
    <property type="component" value="Unassembled WGS sequence"/>
</dbReference>
<organism evidence="4 5">
    <name type="scientific">Zopfia rhizophila CBS 207.26</name>
    <dbReference type="NCBI Taxonomy" id="1314779"/>
    <lineage>
        <taxon>Eukaryota</taxon>
        <taxon>Fungi</taxon>
        <taxon>Dikarya</taxon>
        <taxon>Ascomycota</taxon>
        <taxon>Pezizomycotina</taxon>
        <taxon>Dothideomycetes</taxon>
        <taxon>Dothideomycetes incertae sedis</taxon>
        <taxon>Zopfiaceae</taxon>
        <taxon>Zopfia</taxon>
    </lineage>
</organism>
<gene>
    <name evidence="4" type="ORF">K469DRAFT_728107</name>
</gene>
<evidence type="ECO:0000256" key="1">
    <source>
        <dbReference type="ARBA" id="ARBA00022737"/>
    </source>
</evidence>
<dbReference type="InterPro" id="IPR011990">
    <property type="entry name" value="TPR-like_helical_dom_sf"/>
</dbReference>
<reference evidence="4" key="1">
    <citation type="journal article" date="2020" name="Stud. Mycol.">
        <title>101 Dothideomycetes genomes: a test case for predicting lifestyles and emergence of pathogens.</title>
        <authorList>
            <person name="Haridas S."/>
            <person name="Albert R."/>
            <person name="Binder M."/>
            <person name="Bloem J."/>
            <person name="Labutti K."/>
            <person name="Salamov A."/>
            <person name="Andreopoulos B."/>
            <person name="Baker S."/>
            <person name="Barry K."/>
            <person name="Bills G."/>
            <person name="Bluhm B."/>
            <person name="Cannon C."/>
            <person name="Castanera R."/>
            <person name="Culley D."/>
            <person name="Daum C."/>
            <person name="Ezra D."/>
            <person name="Gonzalez J."/>
            <person name="Henrissat B."/>
            <person name="Kuo A."/>
            <person name="Liang C."/>
            <person name="Lipzen A."/>
            <person name="Lutzoni F."/>
            <person name="Magnuson J."/>
            <person name="Mondo S."/>
            <person name="Nolan M."/>
            <person name="Ohm R."/>
            <person name="Pangilinan J."/>
            <person name="Park H.-J."/>
            <person name="Ramirez L."/>
            <person name="Alfaro M."/>
            <person name="Sun H."/>
            <person name="Tritt A."/>
            <person name="Yoshinaga Y."/>
            <person name="Zwiers L.-H."/>
            <person name="Turgeon B."/>
            <person name="Goodwin S."/>
            <person name="Spatafora J."/>
            <person name="Crous P."/>
            <person name="Grigoriev I."/>
        </authorList>
    </citation>
    <scope>NUCLEOTIDE SEQUENCE</scope>
    <source>
        <strain evidence="4">CBS 207.26</strain>
    </source>
</reference>
<accession>A0A6A6E0F2</accession>
<name>A0A6A6E0F2_9PEZI</name>
<dbReference type="GO" id="GO:0055087">
    <property type="term" value="C:Ski complex"/>
    <property type="evidence" value="ECO:0007669"/>
    <property type="project" value="InterPro"/>
</dbReference>
<dbReference type="OrthoDB" id="421075at2759"/>
<feature type="repeat" description="TPR" evidence="3">
    <location>
        <begin position="241"/>
        <end position="274"/>
    </location>
</feature>
<dbReference type="PANTHER" id="PTHR15704:SF7">
    <property type="entry name" value="SUPERKILLER COMPLEX PROTEIN 3"/>
    <property type="match status" value="1"/>
</dbReference>
<keyword evidence="2 3" id="KW-0802">TPR repeat</keyword>
<proteinExistence type="predicted"/>
<dbReference type="InterPro" id="IPR039226">
    <property type="entry name" value="Ski3/TTC37"/>
</dbReference>
<dbReference type="InterPro" id="IPR019734">
    <property type="entry name" value="TPR_rpt"/>
</dbReference>
<dbReference type="SMART" id="SM00028">
    <property type="entry name" value="TPR"/>
    <property type="match status" value="3"/>
</dbReference>
<sequence>MASHADGAHDLLDPDIQILRQFVEFFPEGLATVITGYLSSGISLHKLREDSLDAPDLSEGGEDCLVLRTEEIIKAKDSIPVHYYESTVETTQKGLKLAAAERYDWCFLYCQKFLQKDGYAETIDFLEKALMQDPLNGRIGTEVAWYQALDGDYETGLSRLQETDKASMLNFLAFIKANSNFVPAYTSLGIFYEDYKTDPKWRLARSFTNQAEWDIKVMAQRVVDSGKVRPVQGSKTKKGVSWPFSALGVVQMNKQKYQRSIVPFSSALRISPDNYHSHIGLEESYHNSGRYNSAARTFQKAVENWFMKYMFANVNRELSEFDDAIKRYDEVLSERPNKFGVCIETDFFGSAADSADRAIGVTTSSVEYKSGAFKLWKTENFDRSPLAATEKLLWVDLDKRAIINCANDIHVQAVAWYNLGWTETAMKSFKRAVELEAGNSEFWNSLVLYLLQNDLELAHMAFSRAQSTILTTPMPGSGEVIIALLYGDHNEALSHFTHAFELSDSALLLSKCQYSISIFDYLITSPSASSNITHLIQPHFAFHQLNFQQPGELSRNTNYGSATEEAETALDLTSEADSFKPTILDSALRKTCLSARIMTGLAHYCLSNMAASIANFRTAFEESISVPDIIILLAEVLWTTSDNNEKDKHPEHVDAIVLLGAMAAMDEDVETMEAVRDDLSGLRTRAGLDNHQLAGVEYVLAAIAVIAGGEGKRENEVNGSVMAALSKSVGWTQLSEGGEVREFAASMPSRRL</sequence>
<evidence type="ECO:0000313" key="5">
    <source>
        <dbReference type="Proteomes" id="UP000800200"/>
    </source>
</evidence>
<dbReference type="GO" id="GO:0006401">
    <property type="term" value="P:RNA catabolic process"/>
    <property type="evidence" value="ECO:0007669"/>
    <property type="project" value="InterPro"/>
</dbReference>
<keyword evidence="5" id="KW-1185">Reference proteome</keyword>
<dbReference type="AlphaFoldDB" id="A0A6A6E0F2"/>
<dbReference type="PROSITE" id="PS50005">
    <property type="entry name" value="TPR"/>
    <property type="match status" value="1"/>
</dbReference>
<dbReference type="EMBL" id="ML994643">
    <property type="protein sequence ID" value="KAF2183386.1"/>
    <property type="molecule type" value="Genomic_DNA"/>
</dbReference>
<evidence type="ECO:0000256" key="3">
    <source>
        <dbReference type="PROSITE-ProRule" id="PRU00339"/>
    </source>
</evidence>
<evidence type="ECO:0000313" key="4">
    <source>
        <dbReference type="EMBL" id="KAF2183386.1"/>
    </source>
</evidence>
<dbReference type="PANTHER" id="PTHR15704">
    <property type="entry name" value="SUPERKILLER 3 PROTEIN-RELATED"/>
    <property type="match status" value="1"/>
</dbReference>
<keyword evidence="1" id="KW-0677">Repeat</keyword>
<protein>
    <submittedName>
        <fullName evidence="4">TPR-like protein</fullName>
    </submittedName>
</protein>
<dbReference type="Gene3D" id="1.25.40.10">
    <property type="entry name" value="Tetratricopeptide repeat domain"/>
    <property type="match status" value="2"/>
</dbReference>